<dbReference type="InterPro" id="IPR036396">
    <property type="entry name" value="Cyt_P450_sf"/>
</dbReference>
<evidence type="ECO:0000256" key="1">
    <source>
        <dbReference type="ARBA" id="ARBA00010617"/>
    </source>
</evidence>
<dbReference type="NCBIfam" id="TIGR04538">
    <property type="entry name" value="P450_cycloAA_1"/>
    <property type="match status" value="1"/>
</dbReference>
<proteinExistence type="inferred from homology"/>
<dbReference type="Pfam" id="PF00067">
    <property type="entry name" value="p450"/>
    <property type="match status" value="1"/>
</dbReference>
<dbReference type="InterPro" id="IPR002397">
    <property type="entry name" value="Cyt_P450_B"/>
</dbReference>
<organism evidence="3 4">
    <name type="scientific">Photorhabdus khanii</name>
    <dbReference type="NCBI Taxonomy" id="1004150"/>
    <lineage>
        <taxon>Bacteria</taxon>
        <taxon>Pseudomonadati</taxon>
        <taxon>Pseudomonadota</taxon>
        <taxon>Gammaproteobacteria</taxon>
        <taxon>Enterobacterales</taxon>
        <taxon>Morganellaceae</taxon>
        <taxon>Photorhabdus</taxon>
    </lineage>
</organism>
<dbReference type="Proteomes" id="UP000481739">
    <property type="component" value="Unassembled WGS sequence"/>
</dbReference>
<evidence type="ECO:0000256" key="2">
    <source>
        <dbReference type="RuleBase" id="RU000461"/>
    </source>
</evidence>
<evidence type="ECO:0000313" key="4">
    <source>
        <dbReference type="Proteomes" id="UP000481739"/>
    </source>
</evidence>
<accession>A0A7C9GKS3</accession>
<dbReference type="PROSITE" id="PS00086">
    <property type="entry name" value="CYTOCHROME_P450"/>
    <property type="match status" value="1"/>
</dbReference>
<keyword evidence="2" id="KW-0503">Monooxygenase</keyword>
<protein>
    <submittedName>
        <fullName evidence="3">Cytochrome P450, cyclodipeptide synthase-associated</fullName>
    </submittedName>
</protein>
<dbReference type="InterPro" id="IPR001128">
    <property type="entry name" value="Cyt_P450"/>
</dbReference>
<dbReference type="AlphaFoldDB" id="A0A7C9GKS3"/>
<gene>
    <name evidence="3" type="ORF">GEA64_15360</name>
</gene>
<reference evidence="3 4" key="1">
    <citation type="journal article" date="2019" name="Nature">
        <title>A new antibiotic selectively kills Gram-negative pathogens.</title>
        <authorList>
            <person name="Imai Y."/>
            <person name="Meyer K.J."/>
            <person name="Iinishi A."/>
            <person name="Favre-Godal Q."/>
            <person name="Green R."/>
            <person name="Manuse S."/>
            <person name="Caboni M."/>
            <person name="Mori M."/>
            <person name="Niles S."/>
            <person name="Ghiglieri M."/>
            <person name="Honrao C."/>
            <person name="Ma X."/>
            <person name="Guo J.J."/>
            <person name="Makriyannis A."/>
            <person name="Linares-Otoya L."/>
            <person name="Boehringer N."/>
            <person name="Wuisan Z.G."/>
            <person name="Kaur H."/>
            <person name="Wu R."/>
            <person name="Mateus A."/>
            <person name="Typas A."/>
            <person name="Savitski M.M."/>
            <person name="Espinoza J.L."/>
            <person name="O'Rourke A."/>
            <person name="Nelson K.E."/>
            <person name="Hiller S."/>
            <person name="Noinaj N."/>
            <person name="Schaeberle T.F."/>
            <person name="D'Onofrio A."/>
            <person name="Lewis K."/>
        </authorList>
    </citation>
    <scope>NUCLEOTIDE SEQUENCE [LARGE SCALE GENOMIC DNA]</scope>
    <source>
        <strain evidence="3 4">HGB 1456</strain>
    </source>
</reference>
<evidence type="ECO:0000313" key="3">
    <source>
        <dbReference type="EMBL" id="MQL49254.1"/>
    </source>
</evidence>
<dbReference type="GO" id="GO:0005506">
    <property type="term" value="F:iron ion binding"/>
    <property type="evidence" value="ECO:0007669"/>
    <property type="project" value="InterPro"/>
</dbReference>
<dbReference type="GO" id="GO:0020037">
    <property type="term" value="F:heme binding"/>
    <property type="evidence" value="ECO:0007669"/>
    <property type="project" value="InterPro"/>
</dbReference>
<keyword evidence="2" id="KW-0479">Metal-binding</keyword>
<dbReference type="InterPro" id="IPR017972">
    <property type="entry name" value="Cyt_P450_CS"/>
</dbReference>
<keyword evidence="2" id="KW-0408">Iron</keyword>
<name>A0A7C9GKS3_9GAMM</name>
<dbReference type="PANTHER" id="PTHR46696">
    <property type="entry name" value="P450, PUTATIVE (EUROFUNG)-RELATED"/>
    <property type="match status" value="1"/>
</dbReference>
<comment type="similarity">
    <text evidence="1 2">Belongs to the cytochrome P450 family.</text>
</comment>
<dbReference type="SUPFAM" id="SSF48264">
    <property type="entry name" value="Cytochrome P450"/>
    <property type="match status" value="1"/>
</dbReference>
<sequence>MAKLNSFSIHNPKFIENPYDFYDTLHEQDLIYFDQFQNSYFIGKYEDVDTILKSSIFNTQPLIERAEPVMGDRVLAQMEGEEHARKRKLVMQGLSKDYFDNHYEPMIRKLTENLLQPHIEKGNIDLVNDFGRDYAVLVTLDILGLPSDNYRDIAEWHKGIANFITQFDQTEPEKMHSLECSQKLIRLLNPIVDQRRCNPSGDFISILCGGNGQDTEMSTSEITALCLNILLAATEPADKTLAMMFNHLISNPSMFDAVVKDRSLVRDALEETLRLTSPVQLIPRKVGENVTISGINIPKGALVFCMIGAANRDPSVFYKPNEFDLYRRKNTISQQKANRRKQLAFGTGMHACVGAAFSLRQLEISSNIILDRLCNLRFADNYHYQETGVYTRGPSKLLLSFDPIISSTSANGCAELKITVEKME</sequence>
<keyword evidence="2" id="KW-0560">Oxidoreductase</keyword>
<comment type="caution">
    <text evidence="3">The sequence shown here is derived from an EMBL/GenBank/DDBJ whole genome shotgun (WGS) entry which is preliminary data.</text>
</comment>
<keyword evidence="2" id="KW-0349">Heme</keyword>
<dbReference type="GO" id="GO:0004497">
    <property type="term" value="F:monooxygenase activity"/>
    <property type="evidence" value="ECO:0007669"/>
    <property type="project" value="UniProtKB-KW"/>
</dbReference>
<dbReference type="GO" id="GO:0016705">
    <property type="term" value="F:oxidoreductase activity, acting on paired donors, with incorporation or reduction of molecular oxygen"/>
    <property type="evidence" value="ECO:0007669"/>
    <property type="project" value="InterPro"/>
</dbReference>
<dbReference type="Gene3D" id="1.10.630.10">
    <property type="entry name" value="Cytochrome P450"/>
    <property type="match status" value="1"/>
</dbReference>
<dbReference type="PRINTS" id="PR00359">
    <property type="entry name" value="BP450"/>
</dbReference>
<dbReference type="InterPro" id="IPR030904">
    <property type="entry name" value="CypX"/>
</dbReference>
<dbReference type="RefSeq" id="WP_152963311.1">
    <property type="nucleotide sequence ID" value="NZ_CAWOZU010000020.1"/>
</dbReference>
<dbReference type="PANTHER" id="PTHR46696:SF3">
    <property type="entry name" value="PULCHERRIMINIC ACID SYNTHASE"/>
    <property type="match status" value="1"/>
</dbReference>
<dbReference type="EMBL" id="WHZZ01000005">
    <property type="protein sequence ID" value="MQL49254.1"/>
    <property type="molecule type" value="Genomic_DNA"/>
</dbReference>
<dbReference type="GO" id="GO:0046148">
    <property type="term" value="P:pigment biosynthetic process"/>
    <property type="evidence" value="ECO:0007669"/>
    <property type="project" value="InterPro"/>
</dbReference>